<feature type="compositionally biased region" description="Polar residues" evidence="1">
    <location>
        <begin position="109"/>
        <end position="125"/>
    </location>
</feature>
<dbReference type="AlphaFoldDB" id="A0A072V4J5"/>
<keyword evidence="4" id="KW-1185">Reference proteome</keyword>
<sequence>MPIGSMKRVTLEEICNMPSESVKGVTSEDIQQVENLIGQCLRKYMSPKQVVETLLSESKIEPEFTKIVWKKLEEHNAEFFKAYYTRVVLKQQIEQYNILLEKQKEIMDSQQNEVPLPPNSNGSHVSPSNENSESNSDQE</sequence>
<dbReference type="Proteomes" id="UP000002051">
    <property type="component" value="Chromosome 3"/>
</dbReference>
<reference evidence="2 4" key="1">
    <citation type="journal article" date="2011" name="Nature">
        <title>The Medicago genome provides insight into the evolution of rhizobial symbioses.</title>
        <authorList>
            <person name="Young N.D."/>
            <person name="Debelle F."/>
            <person name="Oldroyd G.E."/>
            <person name="Geurts R."/>
            <person name="Cannon S.B."/>
            <person name="Udvardi M.K."/>
            <person name="Benedito V.A."/>
            <person name="Mayer K.F."/>
            <person name="Gouzy J."/>
            <person name="Schoof H."/>
            <person name="Van de Peer Y."/>
            <person name="Proost S."/>
            <person name="Cook D.R."/>
            <person name="Meyers B.C."/>
            <person name="Spannagl M."/>
            <person name="Cheung F."/>
            <person name="De Mita S."/>
            <person name="Krishnakumar V."/>
            <person name="Gundlach H."/>
            <person name="Zhou S."/>
            <person name="Mudge J."/>
            <person name="Bharti A.K."/>
            <person name="Murray J.D."/>
            <person name="Naoumkina M.A."/>
            <person name="Rosen B."/>
            <person name="Silverstein K.A."/>
            <person name="Tang H."/>
            <person name="Rombauts S."/>
            <person name="Zhao P.X."/>
            <person name="Zhou P."/>
            <person name="Barbe V."/>
            <person name="Bardou P."/>
            <person name="Bechner M."/>
            <person name="Bellec A."/>
            <person name="Berger A."/>
            <person name="Berges H."/>
            <person name="Bidwell S."/>
            <person name="Bisseling T."/>
            <person name="Choisne N."/>
            <person name="Couloux A."/>
            <person name="Denny R."/>
            <person name="Deshpande S."/>
            <person name="Dai X."/>
            <person name="Doyle J.J."/>
            <person name="Dudez A.M."/>
            <person name="Farmer A.D."/>
            <person name="Fouteau S."/>
            <person name="Franken C."/>
            <person name="Gibelin C."/>
            <person name="Gish J."/>
            <person name="Goldstein S."/>
            <person name="Gonzalez A.J."/>
            <person name="Green P.J."/>
            <person name="Hallab A."/>
            <person name="Hartog M."/>
            <person name="Hua A."/>
            <person name="Humphray S.J."/>
            <person name="Jeong D.H."/>
            <person name="Jing Y."/>
            <person name="Jocker A."/>
            <person name="Kenton S.M."/>
            <person name="Kim D.J."/>
            <person name="Klee K."/>
            <person name="Lai H."/>
            <person name="Lang C."/>
            <person name="Lin S."/>
            <person name="Macmil S.L."/>
            <person name="Magdelenat G."/>
            <person name="Matthews L."/>
            <person name="McCorrison J."/>
            <person name="Monaghan E.L."/>
            <person name="Mun J.H."/>
            <person name="Najar F.Z."/>
            <person name="Nicholson C."/>
            <person name="Noirot C."/>
            <person name="O'Bleness M."/>
            <person name="Paule C.R."/>
            <person name="Poulain J."/>
            <person name="Prion F."/>
            <person name="Qin B."/>
            <person name="Qu C."/>
            <person name="Retzel E.F."/>
            <person name="Riddle C."/>
            <person name="Sallet E."/>
            <person name="Samain S."/>
            <person name="Samson N."/>
            <person name="Sanders I."/>
            <person name="Saurat O."/>
            <person name="Scarpelli C."/>
            <person name="Schiex T."/>
            <person name="Segurens B."/>
            <person name="Severin A.J."/>
            <person name="Sherrier D.J."/>
            <person name="Shi R."/>
            <person name="Sims S."/>
            <person name="Singer S.R."/>
            <person name="Sinharoy S."/>
            <person name="Sterck L."/>
            <person name="Viollet A."/>
            <person name="Wang B.B."/>
            <person name="Wang K."/>
            <person name="Wang M."/>
            <person name="Wang X."/>
            <person name="Warfsmann J."/>
            <person name="Weissenbach J."/>
            <person name="White D.D."/>
            <person name="White J.D."/>
            <person name="Wiley G.B."/>
            <person name="Wincker P."/>
            <person name="Xing Y."/>
            <person name="Yang L."/>
            <person name="Yao Z."/>
            <person name="Ying F."/>
            <person name="Zhai J."/>
            <person name="Zhou L."/>
            <person name="Zuber A."/>
            <person name="Denarie J."/>
            <person name="Dixon R.A."/>
            <person name="May G.D."/>
            <person name="Schwartz D.C."/>
            <person name="Rogers J."/>
            <person name="Quetier F."/>
            <person name="Town C.D."/>
            <person name="Roe B.A."/>
        </authorList>
    </citation>
    <scope>NUCLEOTIDE SEQUENCE [LARGE SCALE GENOMIC DNA]</scope>
    <source>
        <strain evidence="2">A17</strain>
        <strain evidence="3 4">cv. Jemalong A17</strain>
    </source>
</reference>
<protein>
    <submittedName>
        <fullName evidence="2">Plant-specific domain TIGR01589 family protein</fullName>
    </submittedName>
</protein>
<accession>A0A072V4J5</accession>
<evidence type="ECO:0000256" key="1">
    <source>
        <dbReference type="SAM" id="MobiDB-lite"/>
    </source>
</evidence>
<proteinExistence type="predicted"/>
<reference evidence="2 4" key="2">
    <citation type="journal article" date="2014" name="BMC Genomics">
        <title>An improved genome release (version Mt4.0) for the model legume Medicago truncatula.</title>
        <authorList>
            <person name="Tang H."/>
            <person name="Krishnakumar V."/>
            <person name="Bidwell S."/>
            <person name="Rosen B."/>
            <person name="Chan A."/>
            <person name="Zhou S."/>
            <person name="Gentzbittel L."/>
            <person name="Childs K.L."/>
            <person name="Yandell M."/>
            <person name="Gundlach H."/>
            <person name="Mayer K.F."/>
            <person name="Schwartz D.C."/>
            <person name="Town C.D."/>
        </authorList>
    </citation>
    <scope>GENOME REANNOTATION</scope>
    <source>
        <strain evidence="2">A17</strain>
        <strain evidence="3 4">cv. Jemalong A17</strain>
    </source>
</reference>
<dbReference type="InterPro" id="IPR006476">
    <property type="entry name" value="CHP01589_pln"/>
</dbReference>
<dbReference type="STRING" id="3880.A0A072V4J5"/>
<dbReference type="EnsemblPlants" id="KEH33110">
    <property type="protein sequence ID" value="KEH33110"/>
    <property type="gene ID" value="MTR_3g023770"/>
</dbReference>
<reference evidence="3" key="3">
    <citation type="submission" date="2015-04" db="UniProtKB">
        <authorList>
            <consortium name="EnsemblPlants"/>
        </authorList>
    </citation>
    <scope>IDENTIFICATION</scope>
    <source>
        <strain evidence="3">cv. Jemalong A17</strain>
    </source>
</reference>
<evidence type="ECO:0000313" key="2">
    <source>
        <dbReference type="EMBL" id="KEH33110.1"/>
    </source>
</evidence>
<dbReference type="OrthoDB" id="890540at2759"/>
<dbReference type="PANTHER" id="PTHR31871:SF1">
    <property type="entry name" value="HISTIDINE-TRNA LIGASE"/>
    <property type="match status" value="1"/>
</dbReference>
<dbReference type="PANTHER" id="PTHR31871">
    <property type="entry name" value="OS02G0137100 PROTEIN"/>
    <property type="match status" value="1"/>
</dbReference>
<evidence type="ECO:0000313" key="3">
    <source>
        <dbReference type="EnsemblPlants" id="KEH33110"/>
    </source>
</evidence>
<organism evidence="2 4">
    <name type="scientific">Medicago truncatula</name>
    <name type="common">Barrel medic</name>
    <name type="synonym">Medicago tribuloides</name>
    <dbReference type="NCBI Taxonomy" id="3880"/>
    <lineage>
        <taxon>Eukaryota</taxon>
        <taxon>Viridiplantae</taxon>
        <taxon>Streptophyta</taxon>
        <taxon>Embryophyta</taxon>
        <taxon>Tracheophyta</taxon>
        <taxon>Spermatophyta</taxon>
        <taxon>Magnoliopsida</taxon>
        <taxon>eudicotyledons</taxon>
        <taxon>Gunneridae</taxon>
        <taxon>Pentapetalae</taxon>
        <taxon>rosids</taxon>
        <taxon>fabids</taxon>
        <taxon>Fabales</taxon>
        <taxon>Fabaceae</taxon>
        <taxon>Papilionoideae</taxon>
        <taxon>50 kb inversion clade</taxon>
        <taxon>NPAAA clade</taxon>
        <taxon>Hologalegina</taxon>
        <taxon>IRL clade</taxon>
        <taxon>Trifolieae</taxon>
        <taxon>Medicago</taxon>
    </lineage>
</organism>
<dbReference type="EMBL" id="CM001219">
    <property type="protein sequence ID" value="KEH33110.1"/>
    <property type="molecule type" value="Genomic_DNA"/>
</dbReference>
<dbReference type="NCBIfam" id="TIGR01589">
    <property type="entry name" value="A_thal_3526"/>
    <property type="match status" value="1"/>
</dbReference>
<feature type="region of interest" description="Disordered" evidence="1">
    <location>
        <begin position="109"/>
        <end position="139"/>
    </location>
</feature>
<evidence type="ECO:0000313" key="4">
    <source>
        <dbReference type="Proteomes" id="UP000002051"/>
    </source>
</evidence>
<dbReference type="HOGENOM" id="CLU_153457_0_0_1"/>
<gene>
    <name evidence="3" type="primary">25488667</name>
    <name evidence="2" type="ordered locus">MTR_3g023770</name>
</gene>
<dbReference type="Pfam" id="PF09713">
    <property type="entry name" value="A_thal_3526"/>
    <property type="match status" value="1"/>
</dbReference>
<feature type="compositionally biased region" description="Low complexity" evidence="1">
    <location>
        <begin position="126"/>
        <end position="139"/>
    </location>
</feature>
<dbReference type="KEGG" id="mtr:25488667"/>
<name>A0A072V4J5_MEDTR</name>